<protein>
    <submittedName>
        <fullName evidence="1">Uncharacterized protein</fullName>
    </submittedName>
</protein>
<evidence type="ECO:0000313" key="1">
    <source>
        <dbReference type="EMBL" id="NHC15516.1"/>
    </source>
</evidence>
<proteinExistence type="predicted"/>
<accession>A0ABX0GZG6</accession>
<name>A0ABX0GZG6_9ACTN</name>
<comment type="caution">
    <text evidence="1">The sequence shown here is derived from an EMBL/GenBank/DDBJ whole genome shotgun (WGS) entry which is preliminary data.</text>
</comment>
<evidence type="ECO:0000313" key="2">
    <source>
        <dbReference type="Proteomes" id="UP000800981"/>
    </source>
</evidence>
<dbReference type="Proteomes" id="UP000800981">
    <property type="component" value="Unassembled WGS sequence"/>
</dbReference>
<dbReference type="RefSeq" id="WP_166283988.1">
    <property type="nucleotide sequence ID" value="NZ_JAANNP010000034.1"/>
</dbReference>
<gene>
    <name evidence="1" type="ORF">G9H71_17185</name>
</gene>
<sequence>MEGLGRREFELVLLRRMADFHPDRVRAALDVLGATPAEARAAHARWQRISHSRAFRGDLQRYTAVLGPPAAQREEALGDLAVVRRWWPLGRLWPDLGWQLVSLREGATVHSELVRLSGEPALPEDPRELEPWSCVVRDAARAYPVLEQGEGDATSRWYAIGAGPGRPWRAVFVWGLLQVVDDPPPGRPLSRG</sequence>
<dbReference type="EMBL" id="JAANNP010000034">
    <property type="protein sequence ID" value="NHC15516.1"/>
    <property type="molecule type" value="Genomic_DNA"/>
</dbReference>
<organism evidence="1 2">
    <name type="scientific">Motilibacter deserti</name>
    <dbReference type="NCBI Taxonomy" id="2714956"/>
    <lineage>
        <taxon>Bacteria</taxon>
        <taxon>Bacillati</taxon>
        <taxon>Actinomycetota</taxon>
        <taxon>Actinomycetes</taxon>
        <taxon>Motilibacterales</taxon>
        <taxon>Motilibacteraceae</taxon>
        <taxon>Motilibacter</taxon>
    </lineage>
</organism>
<keyword evidence="2" id="KW-1185">Reference proteome</keyword>
<reference evidence="1 2" key="1">
    <citation type="submission" date="2020-03" db="EMBL/GenBank/DDBJ databases">
        <title>Two novel Motilibacter sp.</title>
        <authorList>
            <person name="Liu S."/>
        </authorList>
    </citation>
    <scope>NUCLEOTIDE SEQUENCE [LARGE SCALE GENOMIC DNA]</scope>
    <source>
        <strain evidence="1 2">E257</strain>
    </source>
</reference>